<gene>
    <name evidence="1" type="ORF">QQ91_008620</name>
</gene>
<name>A0A8T6QNL4_9CYAN</name>
<accession>A0A8T6QNL4</accession>
<reference evidence="1" key="3">
    <citation type="submission" date="2020-02" db="EMBL/GenBank/DDBJ databases">
        <authorList>
            <person name="Sarangi A.N."/>
            <person name="Ghosh S."/>
            <person name="Mukherjee M."/>
            <person name="Tripathy S."/>
        </authorList>
    </citation>
    <scope>NUCLEOTIDE SEQUENCE</scope>
    <source>
        <strain evidence="1">BDU141951</strain>
    </source>
</reference>
<reference evidence="1" key="1">
    <citation type="submission" date="2014-11" db="EMBL/GenBank/DDBJ databases">
        <authorList>
            <person name="Malar M.C."/>
            <person name="Sen D."/>
            <person name="Tripathy S."/>
        </authorList>
    </citation>
    <scope>NUCLEOTIDE SEQUENCE</scope>
    <source>
        <strain evidence="1">BDU141951</strain>
    </source>
</reference>
<sequence length="52" mass="6098">MSRPRHGPLPHYHQDERDQFLTIFLLDAVEAELGLRSLLTQQSSRSHLHEHP</sequence>
<evidence type="ECO:0000313" key="1">
    <source>
        <dbReference type="EMBL" id="NEV67180.1"/>
    </source>
</evidence>
<reference evidence="1" key="2">
    <citation type="journal article" date="2015" name="Genome Announc.">
        <title>Draft Genome Sequence of Filamentous Marine Cyanobacterium Lyngbya confervoides Strain BDU141951.</title>
        <authorList>
            <person name="Chandrababunaidu M.M."/>
            <person name="Sen D."/>
            <person name="Tripathy S."/>
        </authorList>
    </citation>
    <scope>NUCLEOTIDE SEQUENCE</scope>
    <source>
        <strain evidence="1">BDU141951</strain>
    </source>
</reference>
<dbReference type="EMBL" id="JTHE02000003">
    <property type="protein sequence ID" value="NEV67180.1"/>
    <property type="molecule type" value="Genomic_DNA"/>
</dbReference>
<protein>
    <submittedName>
        <fullName evidence="1">Uncharacterized protein</fullName>
    </submittedName>
</protein>
<proteinExistence type="predicted"/>
<comment type="caution">
    <text evidence="1">The sequence shown here is derived from an EMBL/GenBank/DDBJ whole genome shotgun (WGS) entry which is preliminary data.</text>
</comment>
<organism evidence="1">
    <name type="scientific">Lyngbya confervoides BDU141951</name>
    <dbReference type="NCBI Taxonomy" id="1574623"/>
    <lineage>
        <taxon>Bacteria</taxon>
        <taxon>Bacillati</taxon>
        <taxon>Cyanobacteriota</taxon>
        <taxon>Cyanophyceae</taxon>
        <taxon>Oscillatoriophycideae</taxon>
        <taxon>Oscillatoriales</taxon>
        <taxon>Microcoleaceae</taxon>
        <taxon>Lyngbya</taxon>
    </lineage>
</organism>
<dbReference type="AlphaFoldDB" id="A0A8T6QNL4"/>